<sequence>MKQKLQFSVLFLFFIFLSNAQIFDIGNLRYTVTNGLNVNVAQIGSSSGVENIPTSVVNSGITYNVTSIKDYGFYFSDATSVNIPNSITHIGVAAFRYSSLTSINIPSSVTSFGFVALDSTSLTSVTVNWTTPPTVGSDLFSSSHIPTIPLYVPAGTEALYEGAAVWTNFNSINSILSSEDFNQSKISVYPNPSNGIFTIENEGSTTIEIFDILGNQITTQKANIGATMVDLNGFTAGIYFAKITTENNQTQTVKLIKQ</sequence>
<comment type="caution">
    <text evidence="3">The sequence shown here is derived from an EMBL/GenBank/DDBJ whole genome shotgun (WGS) entry which is preliminary data.</text>
</comment>
<evidence type="ECO:0000313" key="3">
    <source>
        <dbReference type="EMBL" id="MBE9575349.1"/>
    </source>
</evidence>
<dbReference type="NCBIfam" id="TIGR04183">
    <property type="entry name" value="Por_Secre_tail"/>
    <property type="match status" value="1"/>
</dbReference>
<proteinExistence type="predicted"/>
<dbReference type="Pfam" id="PF18962">
    <property type="entry name" value="Por_Secre_tail"/>
    <property type="match status" value="1"/>
</dbReference>
<evidence type="ECO:0000313" key="4">
    <source>
        <dbReference type="Proteomes" id="UP000656274"/>
    </source>
</evidence>
<reference evidence="3 4" key="1">
    <citation type="submission" date="2020-10" db="EMBL/GenBank/DDBJ databases">
        <title>The genome sequence of Flavobacterium aquaticum 1Y8A.</title>
        <authorList>
            <person name="Liu Y."/>
        </authorList>
    </citation>
    <scope>NUCLEOTIDE SEQUENCE [LARGE SCALE GENOMIC DNA]</scope>
    <source>
        <strain evidence="3 4">1Y8A</strain>
    </source>
</reference>
<dbReference type="Pfam" id="PF13306">
    <property type="entry name" value="LRR_5"/>
    <property type="match status" value="1"/>
</dbReference>
<accession>A0ABR9WS90</accession>
<evidence type="ECO:0000259" key="2">
    <source>
        <dbReference type="Pfam" id="PF18962"/>
    </source>
</evidence>
<name>A0ABR9WS90_9FLAO</name>
<feature type="domain" description="Secretion system C-terminal sorting" evidence="2">
    <location>
        <begin position="188"/>
        <end position="256"/>
    </location>
</feature>
<dbReference type="Proteomes" id="UP000656274">
    <property type="component" value="Unassembled WGS sequence"/>
</dbReference>
<dbReference type="InterPro" id="IPR026444">
    <property type="entry name" value="Secre_tail"/>
</dbReference>
<gene>
    <name evidence="3" type="ORF">IM755_01385</name>
</gene>
<keyword evidence="4" id="KW-1185">Reference proteome</keyword>
<keyword evidence="1" id="KW-0732">Signal</keyword>
<dbReference type="InterPro" id="IPR032675">
    <property type="entry name" value="LRR_dom_sf"/>
</dbReference>
<organism evidence="3 4">
    <name type="scientific">Flavobacterium proteolyticum</name>
    <dbReference type="NCBI Taxonomy" id="2911683"/>
    <lineage>
        <taxon>Bacteria</taxon>
        <taxon>Pseudomonadati</taxon>
        <taxon>Bacteroidota</taxon>
        <taxon>Flavobacteriia</taxon>
        <taxon>Flavobacteriales</taxon>
        <taxon>Flavobacteriaceae</taxon>
        <taxon>Flavobacterium</taxon>
    </lineage>
</organism>
<dbReference type="InterPro" id="IPR026906">
    <property type="entry name" value="LRR_5"/>
</dbReference>
<dbReference type="EMBL" id="JADFTZ010000001">
    <property type="protein sequence ID" value="MBE9575349.1"/>
    <property type="molecule type" value="Genomic_DNA"/>
</dbReference>
<dbReference type="Gene3D" id="3.80.10.10">
    <property type="entry name" value="Ribonuclease Inhibitor"/>
    <property type="match status" value="1"/>
</dbReference>
<evidence type="ECO:0000256" key="1">
    <source>
        <dbReference type="ARBA" id="ARBA00022729"/>
    </source>
</evidence>
<protein>
    <submittedName>
        <fullName evidence="3">T9SS type A sorting domain-containing protein</fullName>
    </submittedName>
</protein>
<dbReference type="RefSeq" id="WP_194093279.1">
    <property type="nucleotide sequence ID" value="NZ_JADFTZ010000001.1"/>
</dbReference>